<dbReference type="AlphaFoldDB" id="A0A814BRJ4"/>
<dbReference type="InterPro" id="IPR005123">
    <property type="entry name" value="Oxoglu/Fe-dep_dioxygenase_dom"/>
</dbReference>
<dbReference type="GO" id="GO:0016491">
    <property type="term" value="F:oxidoreductase activity"/>
    <property type="evidence" value="ECO:0007669"/>
    <property type="project" value="UniProtKB-KW"/>
</dbReference>
<keyword evidence="2" id="KW-0732">Signal</keyword>
<comment type="caution">
    <text evidence="4">The sequence shown here is derived from an EMBL/GenBank/DDBJ whole genome shotgun (WGS) entry which is preliminary data.</text>
</comment>
<dbReference type="Proteomes" id="UP000663877">
    <property type="component" value="Unassembled WGS sequence"/>
</dbReference>
<evidence type="ECO:0000313" key="7">
    <source>
        <dbReference type="Proteomes" id="UP000663832"/>
    </source>
</evidence>
<evidence type="ECO:0000313" key="5">
    <source>
        <dbReference type="EMBL" id="CAF1089674.1"/>
    </source>
</evidence>
<dbReference type="InterPro" id="IPR026992">
    <property type="entry name" value="DIOX_N"/>
</dbReference>
<dbReference type="GO" id="GO:0046872">
    <property type="term" value="F:metal ion binding"/>
    <property type="evidence" value="ECO:0007669"/>
    <property type="project" value="UniProtKB-KW"/>
</dbReference>
<dbReference type="EMBL" id="CAJNOM010000121">
    <property type="protein sequence ID" value="CAF1089674.1"/>
    <property type="molecule type" value="Genomic_DNA"/>
</dbReference>
<dbReference type="EMBL" id="CAJNOM010000126">
    <property type="protein sequence ID" value="CAF1099588.1"/>
    <property type="molecule type" value="Genomic_DNA"/>
</dbReference>
<dbReference type="Proteomes" id="UP000663832">
    <property type="component" value="Unassembled WGS sequence"/>
</dbReference>
<dbReference type="InterPro" id="IPR027443">
    <property type="entry name" value="IPNS-like_sf"/>
</dbReference>
<gene>
    <name evidence="4" type="ORF">BJG266_LOCUS12207</name>
    <name evidence="5" type="ORF">QVE165_LOCUS19692</name>
    <name evidence="6" type="ORF">QVE165_LOCUS20222</name>
</gene>
<dbReference type="PANTHER" id="PTHR47990">
    <property type="entry name" value="2-OXOGLUTARATE (2OG) AND FE(II)-DEPENDENT OXYGENASE SUPERFAMILY PROTEIN-RELATED"/>
    <property type="match status" value="1"/>
</dbReference>
<dbReference type="SUPFAM" id="SSF51197">
    <property type="entry name" value="Clavaminate synthase-like"/>
    <property type="match status" value="1"/>
</dbReference>
<keyword evidence="1" id="KW-0408">Iron</keyword>
<sequence length="337" mass="38747">MKSIIIFLLIIYVSGFDNEDNNQGQCDNLCSIDVNEIDVSKFISGTSEEKKEIALLFDKTFHEYGLIRLINTNLTSKLIDKAKEFFSLDSEIKMKYYLNRTHLDTPGYKPLGFESVGNYGGEKQTSSVDSTEAFFTYFKSQSKQLNFSIDTLPEEFHNVIPEYIFQSRKLISIVHNIADLALELDENTFDRNYTSDNASFSLRLTRYLPTKDQEEEELAFGEHQDYLGFTLLQNDNVPGLEVNMNGKWFRVDPKANSLLLLGGQLIERWTNNYWISILHRVATVKQLRYSALIFSGPDLNTLIETLPCKNCTLTKSKYAPVTVQEHLKQKEMATLHH</sequence>
<evidence type="ECO:0000256" key="2">
    <source>
        <dbReference type="SAM" id="SignalP"/>
    </source>
</evidence>
<dbReference type="EMBL" id="CAJNOI010000046">
    <property type="protein sequence ID" value="CAF0933025.1"/>
    <property type="molecule type" value="Genomic_DNA"/>
</dbReference>
<evidence type="ECO:0000313" key="8">
    <source>
        <dbReference type="Proteomes" id="UP000663877"/>
    </source>
</evidence>
<reference evidence="4" key="1">
    <citation type="submission" date="2021-02" db="EMBL/GenBank/DDBJ databases">
        <authorList>
            <person name="Nowell W R."/>
        </authorList>
    </citation>
    <scope>NUCLEOTIDE SEQUENCE</scope>
</reference>
<dbReference type="PROSITE" id="PS51471">
    <property type="entry name" value="FE2OG_OXY"/>
    <property type="match status" value="1"/>
</dbReference>
<dbReference type="InterPro" id="IPR044861">
    <property type="entry name" value="IPNS-like_FE2OG_OXY"/>
</dbReference>
<accession>A0A814BRJ4</accession>
<evidence type="ECO:0000259" key="3">
    <source>
        <dbReference type="PROSITE" id="PS51471"/>
    </source>
</evidence>
<comment type="similarity">
    <text evidence="1">Belongs to the iron/ascorbate-dependent oxidoreductase family.</text>
</comment>
<dbReference type="Pfam" id="PF03171">
    <property type="entry name" value="2OG-FeII_Oxy"/>
    <property type="match status" value="1"/>
</dbReference>
<name>A0A814BRJ4_9BILA</name>
<keyword evidence="1" id="KW-0479">Metal-binding</keyword>
<organism evidence="4 8">
    <name type="scientific">Adineta steineri</name>
    <dbReference type="NCBI Taxonomy" id="433720"/>
    <lineage>
        <taxon>Eukaryota</taxon>
        <taxon>Metazoa</taxon>
        <taxon>Spiralia</taxon>
        <taxon>Gnathifera</taxon>
        <taxon>Rotifera</taxon>
        <taxon>Eurotatoria</taxon>
        <taxon>Bdelloidea</taxon>
        <taxon>Adinetida</taxon>
        <taxon>Adinetidae</taxon>
        <taxon>Adineta</taxon>
    </lineage>
</organism>
<protein>
    <recommendedName>
        <fullName evidence="3">Fe2OG dioxygenase domain-containing protein</fullName>
    </recommendedName>
</protein>
<dbReference type="InterPro" id="IPR050231">
    <property type="entry name" value="Iron_ascorbate_oxido_reductase"/>
</dbReference>
<dbReference type="Gene3D" id="2.60.120.330">
    <property type="entry name" value="B-lactam Antibiotic, Isopenicillin N Synthase, Chain"/>
    <property type="match status" value="1"/>
</dbReference>
<keyword evidence="1" id="KW-0560">Oxidoreductase</keyword>
<evidence type="ECO:0000256" key="1">
    <source>
        <dbReference type="RuleBase" id="RU003682"/>
    </source>
</evidence>
<proteinExistence type="inferred from homology"/>
<feature type="domain" description="Fe2OG dioxygenase" evidence="3">
    <location>
        <begin position="198"/>
        <end position="297"/>
    </location>
</feature>
<feature type="signal peptide" evidence="2">
    <location>
        <begin position="1"/>
        <end position="15"/>
    </location>
</feature>
<dbReference type="OrthoDB" id="288590at2759"/>
<dbReference type="Pfam" id="PF14226">
    <property type="entry name" value="DIOX_N"/>
    <property type="match status" value="1"/>
</dbReference>
<evidence type="ECO:0000313" key="6">
    <source>
        <dbReference type="EMBL" id="CAF1099588.1"/>
    </source>
</evidence>
<feature type="chain" id="PRO_5035684230" description="Fe2OG dioxygenase domain-containing protein" evidence="2">
    <location>
        <begin position="16"/>
        <end position="337"/>
    </location>
</feature>
<evidence type="ECO:0000313" key="4">
    <source>
        <dbReference type="EMBL" id="CAF0933025.1"/>
    </source>
</evidence>
<keyword evidence="7" id="KW-1185">Reference proteome</keyword>